<dbReference type="InterPro" id="IPR004045">
    <property type="entry name" value="Glutathione_S-Trfase_N"/>
</dbReference>
<dbReference type="SUPFAM" id="SSF47616">
    <property type="entry name" value="GST C-terminal domain-like"/>
    <property type="match status" value="1"/>
</dbReference>
<protein>
    <recommendedName>
        <fullName evidence="5">Glutathione S-transferase</fullName>
    </recommendedName>
</protein>
<dbReference type="Gene3D" id="1.20.1050.10">
    <property type="match status" value="1"/>
</dbReference>
<proteinExistence type="predicted"/>
<name>A0A1J6HZH7_9HYPH</name>
<dbReference type="Gene3D" id="3.40.30.10">
    <property type="entry name" value="Glutaredoxin"/>
    <property type="match status" value="1"/>
</dbReference>
<feature type="domain" description="Ig-like" evidence="2">
    <location>
        <begin position="42"/>
        <end position="91"/>
    </location>
</feature>
<evidence type="ECO:0000259" key="1">
    <source>
        <dbReference type="PROSITE" id="PS50404"/>
    </source>
</evidence>
<keyword evidence="4" id="KW-1185">Reference proteome</keyword>
<dbReference type="Proteomes" id="UP000182985">
    <property type="component" value="Unassembled WGS sequence"/>
</dbReference>
<accession>A0A1J6HZH7</accession>
<evidence type="ECO:0000313" key="4">
    <source>
        <dbReference type="Proteomes" id="UP000182985"/>
    </source>
</evidence>
<dbReference type="OrthoDB" id="9795329at2"/>
<sequence length="209" mass="23594">MKLFYSPTSPFVRKVMVVAHELGIADKIELQRVLVSPHLPNPELAAFNPLMKLPTLLADNGEVLFGSQLICEFLDHAHGARLFPQSPSIRWRVGRLHALADGMLEAGIACREDLHRYGRMEADTWTDGRKMKIFQGLDYLESVTDELASQVNIATIAVAVAISWLRFREFINDLVPTTPKLAIWHQEFVSRSSMLQTKPAEDSLGWKSR</sequence>
<evidence type="ECO:0000313" key="3">
    <source>
        <dbReference type="EMBL" id="OIS93663.1"/>
    </source>
</evidence>
<gene>
    <name evidence="3" type="ORF">BLA27_10150</name>
</gene>
<evidence type="ECO:0008006" key="5">
    <source>
        <dbReference type="Google" id="ProtNLM"/>
    </source>
</evidence>
<dbReference type="AlphaFoldDB" id="A0A1J6HZH7"/>
<dbReference type="PANTHER" id="PTHR43969">
    <property type="entry name" value="GLUTATHIONE S TRANSFERASE D10, ISOFORM A-RELATED"/>
    <property type="match status" value="1"/>
</dbReference>
<dbReference type="SUPFAM" id="SSF52833">
    <property type="entry name" value="Thioredoxin-like"/>
    <property type="match status" value="1"/>
</dbReference>
<dbReference type="EMBL" id="MOEC01000008">
    <property type="protein sequence ID" value="OIS93663.1"/>
    <property type="molecule type" value="Genomic_DNA"/>
</dbReference>
<dbReference type="Pfam" id="PF13409">
    <property type="entry name" value="GST_N_2"/>
    <property type="match status" value="1"/>
</dbReference>
<reference evidence="3 4" key="1">
    <citation type="submission" date="2016-10" db="EMBL/GenBank/DDBJ databases">
        <title>The Draft Genome Sequence of the Potato Rhizosphere Bacteria Ochrobactrum sp. IPA7.2.</title>
        <authorList>
            <person name="Gogoleva N.E."/>
            <person name="Khlopko Y.A."/>
            <person name="Burygin G.L."/>
            <person name="Plotnikov A.O."/>
        </authorList>
    </citation>
    <scope>NUCLEOTIDE SEQUENCE [LARGE SCALE GENOMIC DNA]</scope>
    <source>
        <strain evidence="3 4">IPA7.2</strain>
    </source>
</reference>
<comment type="caution">
    <text evidence="3">The sequence shown here is derived from an EMBL/GenBank/DDBJ whole genome shotgun (WGS) entry which is preliminary data.</text>
</comment>
<dbReference type="PROSITE" id="PS50835">
    <property type="entry name" value="IG_LIKE"/>
    <property type="match status" value="1"/>
</dbReference>
<dbReference type="GO" id="GO:0006749">
    <property type="term" value="P:glutathione metabolic process"/>
    <property type="evidence" value="ECO:0007669"/>
    <property type="project" value="TreeGrafter"/>
</dbReference>
<dbReference type="GO" id="GO:0004364">
    <property type="term" value="F:glutathione transferase activity"/>
    <property type="evidence" value="ECO:0007669"/>
    <property type="project" value="TreeGrafter"/>
</dbReference>
<dbReference type="PANTHER" id="PTHR43969:SF9">
    <property type="entry name" value="GLUTATHIONE S TRANSFERASE D10, ISOFORM A-RELATED"/>
    <property type="match status" value="1"/>
</dbReference>
<dbReference type="RefSeq" id="WP_071631646.1">
    <property type="nucleotide sequence ID" value="NZ_MOEC01000008.1"/>
</dbReference>
<dbReference type="InterPro" id="IPR007110">
    <property type="entry name" value="Ig-like_dom"/>
</dbReference>
<dbReference type="InterPro" id="IPR036249">
    <property type="entry name" value="Thioredoxin-like_sf"/>
</dbReference>
<dbReference type="CDD" id="cd03049">
    <property type="entry name" value="GST_N_3"/>
    <property type="match status" value="1"/>
</dbReference>
<evidence type="ECO:0000259" key="2">
    <source>
        <dbReference type="PROSITE" id="PS50835"/>
    </source>
</evidence>
<organism evidence="3 4">
    <name type="scientific">Brucella cytisi</name>
    <dbReference type="NCBI Taxonomy" id="407152"/>
    <lineage>
        <taxon>Bacteria</taxon>
        <taxon>Pseudomonadati</taxon>
        <taxon>Pseudomonadota</taxon>
        <taxon>Alphaproteobacteria</taxon>
        <taxon>Hyphomicrobiales</taxon>
        <taxon>Brucellaceae</taxon>
        <taxon>Brucella/Ochrobactrum group</taxon>
        <taxon>Brucella</taxon>
    </lineage>
</organism>
<feature type="domain" description="GST N-terminal" evidence="1">
    <location>
        <begin position="1"/>
        <end position="82"/>
    </location>
</feature>
<dbReference type="InterPro" id="IPR036282">
    <property type="entry name" value="Glutathione-S-Trfase_C_sf"/>
</dbReference>
<dbReference type="PROSITE" id="PS50404">
    <property type="entry name" value="GST_NTER"/>
    <property type="match status" value="1"/>
</dbReference>